<evidence type="ECO:0000313" key="2">
    <source>
        <dbReference type="Ensembl" id="ENSRFEP00010008927.1"/>
    </source>
</evidence>
<dbReference type="SUPFAM" id="SSF109640">
    <property type="entry name" value="KRAB domain (Kruppel-associated box)"/>
    <property type="match status" value="1"/>
</dbReference>
<keyword evidence="3" id="KW-1185">Reference proteome</keyword>
<dbReference type="SMART" id="SM00349">
    <property type="entry name" value="KRAB"/>
    <property type="match status" value="1"/>
</dbReference>
<feature type="domain" description="KRAB" evidence="1">
    <location>
        <begin position="30"/>
        <end position="90"/>
    </location>
</feature>
<reference evidence="3" key="3">
    <citation type="submission" date="2018-12" db="EMBL/GenBank/DDBJ databases">
        <title>G10K-VGP greater horseshoe bat female genome, primary haplotype.</title>
        <authorList>
            <person name="Teeling E."/>
            <person name="Myers G."/>
            <person name="Vernes S."/>
            <person name="Pippel M."/>
            <person name="Winkler S."/>
            <person name="Fedrigo O."/>
            <person name="Rhie A."/>
            <person name="Koren S."/>
            <person name="Phillippy A."/>
            <person name="Lewin H."/>
            <person name="Damas J."/>
            <person name="Howe K."/>
            <person name="Mountcastle J."/>
            <person name="Jarvis E.D."/>
        </authorList>
    </citation>
    <scope>NUCLEOTIDE SEQUENCE [LARGE SCALE GENOMIC DNA]</scope>
</reference>
<dbReference type="Ensembl" id="ENSRFET00010009794.1">
    <property type="protein sequence ID" value="ENSRFEP00010008927.1"/>
    <property type="gene ID" value="ENSRFEG00010006102.1"/>
</dbReference>
<dbReference type="GO" id="GO:0006355">
    <property type="term" value="P:regulation of DNA-templated transcription"/>
    <property type="evidence" value="ECO:0007669"/>
    <property type="project" value="InterPro"/>
</dbReference>
<dbReference type="InterPro" id="IPR036051">
    <property type="entry name" value="KRAB_dom_sf"/>
</dbReference>
<dbReference type="PROSITE" id="PS50805">
    <property type="entry name" value="KRAB"/>
    <property type="match status" value="1"/>
</dbReference>
<dbReference type="InterPro" id="IPR001909">
    <property type="entry name" value="KRAB"/>
</dbReference>
<evidence type="ECO:0000313" key="3">
    <source>
        <dbReference type="Proteomes" id="UP000472240"/>
    </source>
</evidence>
<dbReference type="AlphaFoldDB" id="A0A671EEM0"/>
<dbReference type="CDD" id="cd07765">
    <property type="entry name" value="KRAB_A-box"/>
    <property type="match status" value="1"/>
</dbReference>
<proteinExistence type="predicted"/>
<dbReference type="InParanoid" id="A0A671EEM0"/>
<reference evidence="2 3" key="2">
    <citation type="journal article" date="2018" name="Annu Rev Anim Biosci">
        <title>Bat Biology, Genomes, and the Bat1K Project: To Generate Chromosome-Level Genomes for All Living Bat Species.</title>
        <authorList>
            <person name="Teeling E.C."/>
            <person name="Vernes S.C."/>
            <person name="Davalos L.M."/>
            <person name="Ray D.A."/>
            <person name="Gilbert M.T.P."/>
            <person name="Myers E."/>
        </authorList>
    </citation>
    <scope>NUCLEOTIDE SEQUENCE</scope>
</reference>
<name>A0A671EEM0_RHIFE</name>
<dbReference type="InterPro" id="IPR050169">
    <property type="entry name" value="Krueppel_C2H2_ZnF"/>
</dbReference>
<dbReference type="PANTHER" id="PTHR23232:SF158">
    <property type="entry name" value="KRAB DOMAIN-CONTAINING PROTEIN 5"/>
    <property type="match status" value="1"/>
</dbReference>
<dbReference type="GeneTree" id="ENSGT00940000160770"/>
<dbReference type="Proteomes" id="UP000472240">
    <property type="component" value="Chromosome 15"/>
</dbReference>
<dbReference type="OMA" id="MFVSHRI"/>
<protein>
    <recommendedName>
        <fullName evidence="1">KRAB domain-containing protein</fullName>
    </recommendedName>
</protein>
<organism evidence="2 3">
    <name type="scientific">Rhinolophus ferrumequinum</name>
    <name type="common">Greater horseshoe bat</name>
    <dbReference type="NCBI Taxonomy" id="59479"/>
    <lineage>
        <taxon>Eukaryota</taxon>
        <taxon>Metazoa</taxon>
        <taxon>Chordata</taxon>
        <taxon>Craniata</taxon>
        <taxon>Vertebrata</taxon>
        <taxon>Euteleostomi</taxon>
        <taxon>Mammalia</taxon>
        <taxon>Eutheria</taxon>
        <taxon>Laurasiatheria</taxon>
        <taxon>Chiroptera</taxon>
        <taxon>Yinpterochiroptera</taxon>
        <taxon>Rhinolophoidea</taxon>
        <taxon>Rhinolophidae</taxon>
        <taxon>Rhinolophinae</taxon>
        <taxon>Rhinolophus</taxon>
    </lineage>
</organism>
<accession>A0A671EEM0</accession>
<dbReference type="Pfam" id="PF01352">
    <property type="entry name" value="KRAB"/>
    <property type="match status" value="1"/>
</dbReference>
<reference evidence="2" key="5">
    <citation type="submission" date="2025-09" db="UniProtKB">
        <authorList>
            <consortium name="Ensembl"/>
        </authorList>
    </citation>
    <scope>IDENTIFICATION</scope>
</reference>
<evidence type="ECO:0000259" key="1">
    <source>
        <dbReference type="PROSITE" id="PS50805"/>
    </source>
</evidence>
<reference evidence="2 3" key="1">
    <citation type="journal article" date="2015" name="Annu Rev Anim Biosci">
        <title>The Genome 10K Project: a way forward.</title>
        <authorList>
            <person name="Koepfli K.P."/>
            <person name="Paten B."/>
            <person name="O'Brien S.J."/>
            <person name="Koepfli K.P."/>
            <person name="Paten B."/>
            <person name="Antunes A."/>
            <person name="Belov K."/>
            <person name="Bustamante C."/>
            <person name="Castoe T.A."/>
            <person name="Clawson H."/>
            <person name="Crawford A.J."/>
            <person name="Diekhans M."/>
            <person name="Distel D."/>
            <person name="Durbin R."/>
            <person name="Earl D."/>
            <person name="Fujita M.K."/>
            <person name="Gamble T."/>
            <person name="Georges A."/>
            <person name="Gemmell N."/>
            <person name="Gilbert M.T."/>
            <person name="Graves J.M."/>
            <person name="Green R.E."/>
            <person name="Hickey G."/>
            <person name="Jarvis E.D."/>
            <person name="Johnson W."/>
            <person name="Komissarov A."/>
            <person name="Korf I."/>
            <person name="Kuhn R."/>
            <person name="Larkin D.M."/>
            <person name="Lewin H."/>
            <person name="Lopez J.V."/>
            <person name="Ma J."/>
            <person name="Marques-Bonet T."/>
            <person name="Miller W."/>
            <person name="Murphy R."/>
            <person name="Pevzner P."/>
            <person name="Shapiro B."/>
            <person name="Steiner C."/>
            <person name="Tamazian G."/>
            <person name="Venkatesh B."/>
            <person name="Wang J."/>
            <person name="Wayne R."/>
            <person name="Wiley E."/>
            <person name="Yang H."/>
            <person name="Zhang G."/>
            <person name="Haussler D."/>
            <person name="Ryder O."/>
            <person name="O'Brien S.J."/>
        </authorList>
    </citation>
    <scope>NUCLEOTIDE SEQUENCE</scope>
</reference>
<sequence>MFVSHRIILSVKEAQRKRKEEGMALFQGWLTFKDVFIEFSQEEWECLDPAQRALYRDVMSENYKNLLSLGDGNFPPEIGNYLWMSFCFAL</sequence>
<reference evidence="2" key="4">
    <citation type="submission" date="2025-08" db="UniProtKB">
        <authorList>
            <consortium name="Ensembl"/>
        </authorList>
    </citation>
    <scope>IDENTIFICATION</scope>
</reference>
<dbReference type="PANTHER" id="PTHR23232">
    <property type="entry name" value="KRAB DOMAIN C2H2 ZINC FINGER"/>
    <property type="match status" value="1"/>
</dbReference>
<dbReference type="Gene3D" id="6.10.140.140">
    <property type="match status" value="1"/>
</dbReference>